<evidence type="ECO:0000313" key="2">
    <source>
        <dbReference type="Proteomes" id="UP000077255"/>
    </source>
</evidence>
<dbReference type="Proteomes" id="UP000077255">
    <property type="component" value="Chromosome"/>
</dbReference>
<dbReference type="EMBL" id="CP014841">
    <property type="protein sequence ID" value="AND70692.1"/>
    <property type="molecule type" value="Genomic_DNA"/>
</dbReference>
<proteinExistence type="predicted"/>
<evidence type="ECO:0000313" key="1">
    <source>
        <dbReference type="EMBL" id="AND70692.1"/>
    </source>
</evidence>
<dbReference type="AlphaFoldDB" id="A0A160N565"/>
<protein>
    <submittedName>
        <fullName evidence="1">Uncharacterized protein</fullName>
    </submittedName>
</protein>
<sequence length="42" mass="4708">MLREDMICLLPEWIGAYGFEPCMVMMALTTSGLTVVVTQLSR</sequence>
<accession>A0A160N565</accession>
<name>A0A160N565_9GAMM</name>
<keyword evidence="2" id="KW-1185">Reference proteome</keyword>
<dbReference type="KEGG" id="dtx:ATSB10_32380"/>
<organism evidence="1 2">
    <name type="scientific">Dyella thiooxydans</name>
    <dbReference type="NCBI Taxonomy" id="445710"/>
    <lineage>
        <taxon>Bacteria</taxon>
        <taxon>Pseudomonadati</taxon>
        <taxon>Pseudomonadota</taxon>
        <taxon>Gammaproteobacteria</taxon>
        <taxon>Lysobacterales</taxon>
        <taxon>Rhodanobacteraceae</taxon>
        <taxon>Dyella</taxon>
    </lineage>
</organism>
<gene>
    <name evidence="1" type="ORF">ATSB10_32380</name>
</gene>
<dbReference type="PATRIC" id="fig|445710.3.peg.3239"/>
<reference evidence="1 2" key="1">
    <citation type="submission" date="2016-02" db="EMBL/GenBank/DDBJ databases">
        <title>Complete genome sequencing and analysis of ATSB10, Dyella thiooxydans isolated from rhizosphere soil of sunflower (Helianthus annuus L.).</title>
        <authorList>
            <person name="Lee Y."/>
            <person name="Hwangbo K."/>
            <person name="Chung H."/>
            <person name="Yoo J."/>
            <person name="Kim K.Y."/>
            <person name="Sa T.M."/>
            <person name="Um Y."/>
            <person name="Madhaiyan M."/>
        </authorList>
    </citation>
    <scope>NUCLEOTIDE SEQUENCE [LARGE SCALE GENOMIC DNA]</scope>
    <source>
        <strain evidence="1 2">ATSB10</strain>
    </source>
</reference>